<organism evidence="2 3">
    <name type="scientific">Lentzea tibetensis</name>
    <dbReference type="NCBI Taxonomy" id="2591470"/>
    <lineage>
        <taxon>Bacteria</taxon>
        <taxon>Bacillati</taxon>
        <taxon>Actinomycetota</taxon>
        <taxon>Actinomycetes</taxon>
        <taxon>Pseudonocardiales</taxon>
        <taxon>Pseudonocardiaceae</taxon>
        <taxon>Lentzea</taxon>
    </lineage>
</organism>
<dbReference type="AlphaFoldDB" id="A0A563EVP7"/>
<dbReference type="EMBL" id="VOBR01000008">
    <property type="protein sequence ID" value="TWP51551.1"/>
    <property type="molecule type" value="Genomic_DNA"/>
</dbReference>
<feature type="chain" id="PRO_5022057219" description="ATP-binding protein" evidence="1">
    <location>
        <begin position="32"/>
        <end position="140"/>
    </location>
</feature>
<comment type="caution">
    <text evidence="2">The sequence shown here is derived from an EMBL/GenBank/DDBJ whole genome shotgun (WGS) entry which is preliminary data.</text>
</comment>
<evidence type="ECO:0008006" key="4">
    <source>
        <dbReference type="Google" id="ProtNLM"/>
    </source>
</evidence>
<evidence type="ECO:0000313" key="3">
    <source>
        <dbReference type="Proteomes" id="UP000316639"/>
    </source>
</evidence>
<protein>
    <recommendedName>
        <fullName evidence="4">ATP-binding protein</fullName>
    </recommendedName>
</protein>
<keyword evidence="3" id="KW-1185">Reference proteome</keyword>
<feature type="signal peptide" evidence="1">
    <location>
        <begin position="1"/>
        <end position="31"/>
    </location>
</feature>
<evidence type="ECO:0000313" key="2">
    <source>
        <dbReference type="EMBL" id="TWP51551.1"/>
    </source>
</evidence>
<proteinExistence type="predicted"/>
<accession>A0A563EVP7</accession>
<dbReference type="RefSeq" id="WP_146352380.1">
    <property type="nucleotide sequence ID" value="NZ_VOBR01000008.1"/>
</dbReference>
<sequence>MRNTVARIAKPAVIALAGAAAMLSVGTQASAAETHEAPRVPGEVLDAVGQVPGKIAAVPVNVAKVPLAAASTVAEVATNAPVAGSVVAGAPVVGAMAENHESIGEAVGRVPGKVVDVPLAVANVPLTAAGVVAGNLPVGH</sequence>
<dbReference type="Proteomes" id="UP000316639">
    <property type="component" value="Unassembled WGS sequence"/>
</dbReference>
<keyword evidence="1" id="KW-0732">Signal</keyword>
<reference evidence="2 3" key="1">
    <citation type="submission" date="2019-07" db="EMBL/GenBank/DDBJ databases">
        <title>Lentzea xizangensis sp. nov., isolated from Qinghai-Tibetan Plateau Soils.</title>
        <authorList>
            <person name="Huang J."/>
        </authorList>
    </citation>
    <scope>NUCLEOTIDE SEQUENCE [LARGE SCALE GENOMIC DNA]</scope>
    <source>
        <strain evidence="2 3">FXJ1.1311</strain>
    </source>
</reference>
<name>A0A563EVP7_9PSEU</name>
<evidence type="ECO:0000256" key="1">
    <source>
        <dbReference type="SAM" id="SignalP"/>
    </source>
</evidence>
<gene>
    <name evidence="2" type="ORF">FKR81_15255</name>
</gene>